<sequence>MECWVKVEGKTEKKKPLLLENLLKVYAEHMMFLFLRSSTHNVAAASPSTRNILSRLLTLEQQVTSSNILATYSHYRNLLLDPVMKEPRAQFYDIVIACKKSFFQIDIFRTMLELSKEEPISYEEQQIAKVLDKAYSHHLEQGSVEALHSHLLKILVVFTPMC</sequence>
<dbReference type="EMBL" id="CAJVPY010000975">
    <property type="protein sequence ID" value="CAG8501606.1"/>
    <property type="molecule type" value="Genomic_DNA"/>
</dbReference>
<keyword evidence="2" id="KW-1185">Reference proteome</keyword>
<evidence type="ECO:0000313" key="1">
    <source>
        <dbReference type="EMBL" id="CAG8501606.1"/>
    </source>
</evidence>
<dbReference type="AlphaFoldDB" id="A0A9N8ZNI4"/>
<gene>
    <name evidence="1" type="ORF">DERYTH_LOCUS2930</name>
</gene>
<comment type="caution">
    <text evidence="1">The sequence shown here is derived from an EMBL/GenBank/DDBJ whole genome shotgun (WGS) entry which is preliminary data.</text>
</comment>
<reference evidence="1" key="1">
    <citation type="submission" date="2021-06" db="EMBL/GenBank/DDBJ databases">
        <authorList>
            <person name="Kallberg Y."/>
            <person name="Tangrot J."/>
            <person name="Rosling A."/>
        </authorList>
    </citation>
    <scope>NUCLEOTIDE SEQUENCE</scope>
    <source>
        <strain evidence="1">MA453B</strain>
    </source>
</reference>
<evidence type="ECO:0000313" key="2">
    <source>
        <dbReference type="Proteomes" id="UP000789405"/>
    </source>
</evidence>
<dbReference type="Proteomes" id="UP000789405">
    <property type="component" value="Unassembled WGS sequence"/>
</dbReference>
<name>A0A9N8ZNI4_9GLOM</name>
<organism evidence="1 2">
    <name type="scientific">Dentiscutata erythropus</name>
    <dbReference type="NCBI Taxonomy" id="1348616"/>
    <lineage>
        <taxon>Eukaryota</taxon>
        <taxon>Fungi</taxon>
        <taxon>Fungi incertae sedis</taxon>
        <taxon>Mucoromycota</taxon>
        <taxon>Glomeromycotina</taxon>
        <taxon>Glomeromycetes</taxon>
        <taxon>Diversisporales</taxon>
        <taxon>Gigasporaceae</taxon>
        <taxon>Dentiscutata</taxon>
    </lineage>
</organism>
<accession>A0A9N8ZNI4</accession>
<proteinExistence type="predicted"/>
<protein>
    <submittedName>
        <fullName evidence="1">15830_t:CDS:1</fullName>
    </submittedName>
</protein>